<evidence type="ECO:0008006" key="3">
    <source>
        <dbReference type="Google" id="ProtNLM"/>
    </source>
</evidence>
<dbReference type="Gene3D" id="1.25.40.10">
    <property type="entry name" value="Tetratricopeptide repeat domain"/>
    <property type="match status" value="2"/>
</dbReference>
<dbReference type="InterPro" id="IPR011990">
    <property type="entry name" value="TPR-like_helical_dom_sf"/>
</dbReference>
<accession>A0A7W9ILL1</accession>
<reference evidence="1 2" key="1">
    <citation type="submission" date="2020-08" db="EMBL/GenBank/DDBJ databases">
        <title>Sequencing the genomes of 1000 actinobacteria strains.</title>
        <authorList>
            <person name="Klenk H.-P."/>
        </authorList>
    </citation>
    <scope>NUCLEOTIDE SEQUENCE [LARGE SCALE GENOMIC DNA]</scope>
    <source>
        <strain evidence="1 2">DSM 46887</strain>
    </source>
</reference>
<dbReference type="AlphaFoldDB" id="A0A7W9ILL1"/>
<sequence>MSQVLMTGGVVVAFLGLLVLAALQDLVSEEIRARLERLPFAILRLAARRLPEELHAEVYEKQWLPDLEFQLSGETGAGPITRLVAANRWALSMLLRRGGVRTAQELYACDPVGMRGFEDIRQLSRRRRRQFDALTARLGELCRLPADDFDDDTLARLASAVAIACEALVNDRAERLAVTLAAPLAGGRHPVAGRLASDHPAMLGVRRSHAHARLQLGHPQAEGLLRELHRDETALFGRDDPRTFPTLQLLCWAAAQAGRHEEAEAGLRALEARIARLPDPDLSLLRHIQCKRHWVQSELGRRHRAAEGYREVIADRSSELGFSHGDTLDTRHSLGKMLVLDGDGAQALEILRPVLTERRRLQGRRHPDTLETAKYLALARLTAHPEPGPVARHRLRRRLHRILRTQIHAQGADHPAACDTRRWLTRLTAPAKRS</sequence>
<name>A0A7W9ILL1_9ACTN</name>
<keyword evidence="2" id="KW-1185">Reference proteome</keyword>
<dbReference type="SUPFAM" id="SSF48452">
    <property type="entry name" value="TPR-like"/>
    <property type="match status" value="1"/>
</dbReference>
<protein>
    <recommendedName>
        <fullName evidence="3">Tetratricopeptide repeat protein</fullName>
    </recommendedName>
</protein>
<evidence type="ECO:0000313" key="1">
    <source>
        <dbReference type="EMBL" id="MBB5822990.1"/>
    </source>
</evidence>
<gene>
    <name evidence="1" type="ORF">F4562_006052</name>
</gene>
<proteinExistence type="predicted"/>
<evidence type="ECO:0000313" key="2">
    <source>
        <dbReference type="Proteomes" id="UP000540685"/>
    </source>
</evidence>
<dbReference type="EMBL" id="JACHMP010000001">
    <property type="protein sequence ID" value="MBB5822990.1"/>
    <property type="molecule type" value="Genomic_DNA"/>
</dbReference>
<dbReference type="RefSeq" id="WP_184539861.1">
    <property type="nucleotide sequence ID" value="NZ_JACHMP010000001.1"/>
</dbReference>
<organism evidence="1 2">
    <name type="scientific">Streptosporangium becharense</name>
    <dbReference type="NCBI Taxonomy" id="1816182"/>
    <lineage>
        <taxon>Bacteria</taxon>
        <taxon>Bacillati</taxon>
        <taxon>Actinomycetota</taxon>
        <taxon>Actinomycetes</taxon>
        <taxon>Streptosporangiales</taxon>
        <taxon>Streptosporangiaceae</taxon>
        <taxon>Streptosporangium</taxon>
    </lineage>
</organism>
<comment type="caution">
    <text evidence="1">The sequence shown here is derived from an EMBL/GenBank/DDBJ whole genome shotgun (WGS) entry which is preliminary data.</text>
</comment>
<dbReference type="Proteomes" id="UP000540685">
    <property type="component" value="Unassembled WGS sequence"/>
</dbReference>